<dbReference type="Proteomes" id="UP000260136">
    <property type="component" value="Chromosome"/>
</dbReference>
<evidence type="ECO:0000256" key="1">
    <source>
        <dbReference type="ARBA" id="ARBA00005085"/>
    </source>
</evidence>
<dbReference type="InterPro" id="IPR019491">
    <property type="entry name" value="Lipoate_protein_ligase_C"/>
</dbReference>
<dbReference type="GO" id="GO:0016979">
    <property type="term" value="F:lipoate-protein ligase activity"/>
    <property type="evidence" value="ECO:0007669"/>
    <property type="project" value="UniProtKB-EC"/>
</dbReference>
<evidence type="ECO:0000313" key="9">
    <source>
        <dbReference type="EMBL" id="SYV94766.1"/>
    </source>
</evidence>
<dbReference type="AlphaFoldDB" id="A0A3B0PTQ2"/>
<dbReference type="GO" id="GO:0009249">
    <property type="term" value="P:protein lipoylation"/>
    <property type="evidence" value="ECO:0007669"/>
    <property type="project" value="UniProtKB-ARBA"/>
</dbReference>
<name>A0A3B0PTQ2_MYCGL</name>
<keyword evidence="4 9" id="KW-0436">Ligase</keyword>
<dbReference type="EMBL" id="LS991952">
    <property type="protein sequence ID" value="SYV94766.1"/>
    <property type="molecule type" value="Genomic_DNA"/>
</dbReference>
<comment type="pathway">
    <text evidence="2">Protein modification; protein lipoylation via exogenous pathway; protein N(6)-(lipoyl)lysine from lipoate: step 1/2.</text>
</comment>
<comment type="catalytic activity">
    <reaction evidence="7">
        <text>L-lysyl-[lipoyl-carrier protein] + (R)-lipoate + ATP = N(6)-[(R)-lipoyl]-L-lysyl-[lipoyl-carrier protein] + AMP + diphosphate + H(+)</text>
        <dbReference type="Rhea" id="RHEA:49288"/>
        <dbReference type="Rhea" id="RHEA-COMP:10500"/>
        <dbReference type="Rhea" id="RHEA-COMP:10502"/>
        <dbReference type="ChEBI" id="CHEBI:15378"/>
        <dbReference type="ChEBI" id="CHEBI:29969"/>
        <dbReference type="ChEBI" id="CHEBI:30616"/>
        <dbReference type="ChEBI" id="CHEBI:33019"/>
        <dbReference type="ChEBI" id="CHEBI:83088"/>
        <dbReference type="ChEBI" id="CHEBI:83099"/>
        <dbReference type="ChEBI" id="CHEBI:456215"/>
        <dbReference type="EC" id="6.3.1.20"/>
    </reaction>
</comment>
<sequence>MIKQIKFNGDFLSVKQIEEIEEKLQNTKFDYQSFSQVLDQFDLPLYLGTITKEELLSLLFDNK</sequence>
<proteinExistence type="predicted"/>
<evidence type="ECO:0000256" key="3">
    <source>
        <dbReference type="ARBA" id="ARBA00012367"/>
    </source>
</evidence>
<evidence type="ECO:0000256" key="6">
    <source>
        <dbReference type="ARBA" id="ARBA00022840"/>
    </source>
</evidence>
<dbReference type="EC" id="6.3.1.20" evidence="3"/>
<evidence type="ECO:0000256" key="4">
    <source>
        <dbReference type="ARBA" id="ARBA00022598"/>
    </source>
</evidence>
<keyword evidence="9" id="KW-0808">Transferase</keyword>
<evidence type="ECO:0000259" key="8">
    <source>
        <dbReference type="Pfam" id="PF10437"/>
    </source>
</evidence>
<gene>
    <name evidence="9" type="primary">lplA_1</name>
    <name evidence="9" type="ORF">NCTC10115_01052</name>
</gene>
<comment type="pathway">
    <text evidence="1">Protein modification; protein lipoylation via exogenous pathway; protein N(6)-(lipoyl)lysine from lipoate: step 2/2.</text>
</comment>
<evidence type="ECO:0000313" key="10">
    <source>
        <dbReference type="Proteomes" id="UP000260136"/>
    </source>
</evidence>
<keyword evidence="9" id="KW-0548">Nucleotidyltransferase</keyword>
<organism evidence="9 10">
    <name type="scientific">Mycoplasmoides gallisepticum</name>
    <name type="common">Mycoplasma gallisepticum</name>
    <dbReference type="NCBI Taxonomy" id="2096"/>
    <lineage>
        <taxon>Bacteria</taxon>
        <taxon>Bacillati</taxon>
        <taxon>Mycoplasmatota</taxon>
        <taxon>Mycoplasmoidales</taxon>
        <taxon>Mycoplasmoidaceae</taxon>
        <taxon>Mycoplasmoides</taxon>
    </lineage>
</organism>
<dbReference type="SUPFAM" id="SSF82649">
    <property type="entry name" value="SufE/NifU"/>
    <property type="match status" value="1"/>
</dbReference>
<dbReference type="UniPathway" id="UPA00537">
    <property type="reaction ID" value="UER00594"/>
</dbReference>
<evidence type="ECO:0000256" key="5">
    <source>
        <dbReference type="ARBA" id="ARBA00022741"/>
    </source>
</evidence>
<keyword evidence="5" id="KW-0547">Nucleotide-binding</keyword>
<evidence type="ECO:0000256" key="2">
    <source>
        <dbReference type="ARBA" id="ARBA00005124"/>
    </source>
</evidence>
<protein>
    <recommendedName>
        <fullName evidence="3">lipoate--protein ligase</fullName>
        <ecNumber evidence="3">6.3.1.20</ecNumber>
    </recommendedName>
</protein>
<dbReference type="GO" id="GO:0005524">
    <property type="term" value="F:ATP binding"/>
    <property type="evidence" value="ECO:0007669"/>
    <property type="project" value="UniProtKB-KW"/>
</dbReference>
<dbReference type="Gene3D" id="3.30.390.50">
    <property type="entry name" value="CO dehydrogenase flavoprotein, C-terminal domain"/>
    <property type="match status" value="1"/>
</dbReference>
<feature type="domain" description="Lipoate protein ligase C-terminal" evidence="8">
    <location>
        <begin position="1"/>
        <end position="59"/>
    </location>
</feature>
<accession>A0A3B0PTQ2</accession>
<evidence type="ECO:0000256" key="7">
    <source>
        <dbReference type="ARBA" id="ARBA00048037"/>
    </source>
</evidence>
<dbReference type="Pfam" id="PF10437">
    <property type="entry name" value="Lip_prot_lig_C"/>
    <property type="match status" value="1"/>
</dbReference>
<reference evidence="10" key="1">
    <citation type="submission" date="2018-06" db="EMBL/GenBank/DDBJ databases">
        <authorList>
            <consortium name="Pathogen Informatics"/>
        </authorList>
    </citation>
    <scope>NUCLEOTIDE SEQUENCE [LARGE SCALE GENOMIC DNA]</scope>
    <source>
        <strain evidence="10">NCTC10115</strain>
    </source>
</reference>
<keyword evidence="6" id="KW-0067">ATP-binding</keyword>